<accession>X1NRQ1</accession>
<keyword evidence="1" id="KW-0963">Cytoplasm</keyword>
<gene>
    <name evidence="2" type="ORF">S06H3_43582</name>
</gene>
<comment type="caution">
    <text evidence="2">The sequence shown here is derived from an EMBL/GenBank/DDBJ whole genome shotgun (WGS) entry which is preliminary data.</text>
</comment>
<name>X1NRQ1_9ZZZZ</name>
<dbReference type="EMBL" id="BARV01027043">
    <property type="protein sequence ID" value="GAI46283.1"/>
    <property type="molecule type" value="Genomic_DNA"/>
</dbReference>
<dbReference type="InterPro" id="IPR013785">
    <property type="entry name" value="Aldolase_TIM"/>
</dbReference>
<dbReference type="PANTHER" id="PTHR10889:SF1">
    <property type="entry name" value="DEOXYRIBOSE-PHOSPHATE ALDOLASE"/>
    <property type="match status" value="1"/>
</dbReference>
<dbReference type="SUPFAM" id="SSF51569">
    <property type="entry name" value="Aldolase"/>
    <property type="match status" value="1"/>
</dbReference>
<dbReference type="PANTHER" id="PTHR10889">
    <property type="entry name" value="DEOXYRIBOSE-PHOSPHATE ALDOLASE"/>
    <property type="match status" value="1"/>
</dbReference>
<feature type="non-terminal residue" evidence="2">
    <location>
        <position position="1"/>
    </location>
</feature>
<dbReference type="GO" id="GO:0009264">
    <property type="term" value="P:deoxyribonucleotide catabolic process"/>
    <property type="evidence" value="ECO:0007669"/>
    <property type="project" value="InterPro"/>
</dbReference>
<dbReference type="SMART" id="SM01133">
    <property type="entry name" value="DeoC"/>
    <property type="match status" value="1"/>
</dbReference>
<protein>
    <submittedName>
        <fullName evidence="2">Uncharacterized protein</fullName>
    </submittedName>
</protein>
<dbReference type="Gene3D" id="3.20.20.70">
    <property type="entry name" value="Aldolase class I"/>
    <property type="match status" value="1"/>
</dbReference>
<sequence>CVVFAKKLLEGTSMKVITVASYPNGGMTTKVKVAQIKYAIKMGADEIDACLNYNALKSGRFDDVKNDMNKMVDAAKDKIKLIFIPQFAILTNEEKIKVCDLSIRTGCNVIKTNTGYGYNTIVEDILIAKRIYGSDLEVEASGGCRTREQAKQILNAGSSVIHTSTIFNILQ</sequence>
<dbReference type="GO" id="GO:0005737">
    <property type="term" value="C:cytoplasm"/>
    <property type="evidence" value="ECO:0007669"/>
    <property type="project" value="InterPro"/>
</dbReference>
<dbReference type="Pfam" id="PF01791">
    <property type="entry name" value="DeoC"/>
    <property type="match status" value="1"/>
</dbReference>
<reference evidence="2" key="1">
    <citation type="journal article" date="2014" name="Front. Microbiol.">
        <title>High frequency of phylogenetically diverse reductive dehalogenase-homologous genes in deep subseafloor sedimentary metagenomes.</title>
        <authorList>
            <person name="Kawai M."/>
            <person name="Futagami T."/>
            <person name="Toyoda A."/>
            <person name="Takaki Y."/>
            <person name="Nishi S."/>
            <person name="Hori S."/>
            <person name="Arai W."/>
            <person name="Tsubouchi T."/>
            <person name="Morono Y."/>
            <person name="Uchiyama I."/>
            <person name="Ito T."/>
            <person name="Fujiyama A."/>
            <person name="Inagaki F."/>
            <person name="Takami H."/>
        </authorList>
    </citation>
    <scope>NUCLEOTIDE SEQUENCE</scope>
    <source>
        <strain evidence="2">Expedition CK06-06</strain>
    </source>
</reference>
<organism evidence="2">
    <name type="scientific">marine sediment metagenome</name>
    <dbReference type="NCBI Taxonomy" id="412755"/>
    <lineage>
        <taxon>unclassified sequences</taxon>
        <taxon>metagenomes</taxon>
        <taxon>ecological metagenomes</taxon>
    </lineage>
</organism>
<evidence type="ECO:0000256" key="1">
    <source>
        <dbReference type="ARBA" id="ARBA00022490"/>
    </source>
</evidence>
<dbReference type="NCBIfam" id="TIGR00126">
    <property type="entry name" value="deoC"/>
    <property type="match status" value="1"/>
</dbReference>
<dbReference type="GO" id="GO:0016052">
    <property type="term" value="P:carbohydrate catabolic process"/>
    <property type="evidence" value="ECO:0007669"/>
    <property type="project" value="TreeGrafter"/>
</dbReference>
<dbReference type="AlphaFoldDB" id="X1NRQ1"/>
<dbReference type="InterPro" id="IPR002915">
    <property type="entry name" value="DeoC/FbaB/LacD_aldolase"/>
</dbReference>
<proteinExistence type="predicted"/>
<evidence type="ECO:0000313" key="2">
    <source>
        <dbReference type="EMBL" id="GAI46283.1"/>
    </source>
</evidence>
<dbReference type="GO" id="GO:0004139">
    <property type="term" value="F:deoxyribose-phosphate aldolase activity"/>
    <property type="evidence" value="ECO:0007669"/>
    <property type="project" value="InterPro"/>
</dbReference>
<dbReference type="InterPro" id="IPR011343">
    <property type="entry name" value="DeoC"/>
</dbReference>